<keyword evidence="3" id="KW-1185">Reference proteome</keyword>
<comment type="caution">
    <text evidence="2">The sequence shown here is derived from an EMBL/GenBank/DDBJ whole genome shotgun (WGS) entry which is preliminary data.</text>
</comment>
<evidence type="ECO:0000313" key="2">
    <source>
        <dbReference type="EMBL" id="KAK3894539.1"/>
    </source>
</evidence>
<feature type="region of interest" description="Disordered" evidence="1">
    <location>
        <begin position="159"/>
        <end position="235"/>
    </location>
</feature>
<dbReference type="PANTHER" id="PTHR28671:SF3">
    <property type="entry name" value="COILED-COIL DOMAIN-CONTAINING PROTEIN 169"/>
    <property type="match status" value="1"/>
</dbReference>
<reference evidence="2" key="1">
    <citation type="submission" date="2023-10" db="EMBL/GenBank/DDBJ databases">
        <title>Genome assemblies of two species of porcelain crab, Petrolisthes cinctipes and Petrolisthes manimaculis (Anomura: Porcellanidae).</title>
        <authorList>
            <person name="Angst P."/>
        </authorList>
    </citation>
    <scope>NUCLEOTIDE SEQUENCE</scope>
    <source>
        <strain evidence="2">PB745_01</strain>
        <tissue evidence="2">Gill</tissue>
    </source>
</reference>
<proteinExistence type="predicted"/>
<dbReference type="PANTHER" id="PTHR28671">
    <property type="entry name" value="COILED-COIL DOMAIN-CONTAINING PROTEIN 169"/>
    <property type="match status" value="1"/>
</dbReference>
<feature type="compositionally biased region" description="Basic residues" evidence="1">
    <location>
        <begin position="159"/>
        <end position="168"/>
    </location>
</feature>
<dbReference type="EMBL" id="JAWQEG010000106">
    <property type="protein sequence ID" value="KAK3894539.1"/>
    <property type="molecule type" value="Genomic_DNA"/>
</dbReference>
<dbReference type="AlphaFoldDB" id="A0AAE1GK78"/>
<evidence type="ECO:0000313" key="3">
    <source>
        <dbReference type="Proteomes" id="UP001286313"/>
    </source>
</evidence>
<protein>
    <submittedName>
        <fullName evidence="2">Uncharacterized protein</fullName>
    </submittedName>
</protein>
<evidence type="ECO:0000256" key="1">
    <source>
        <dbReference type="SAM" id="MobiDB-lite"/>
    </source>
</evidence>
<dbReference type="Pfam" id="PF15372">
    <property type="entry name" value="DUF4600"/>
    <property type="match status" value="1"/>
</dbReference>
<dbReference type="InterPro" id="IPR028022">
    <property type="entry name" value="DUF4600"/>
</dbReference>
<gene>
    <name evidence="2" type="ORF">Pcinc_001695</name>
</gene>
<feature type="compositionally biased region" description="Polar residues" evidence="1">
    <location>
        <begin position="217"/>
        <end position="227"/>
    </location>
</feature>
<sequence>MCLSLSNLSMANRDTIQWSVAVLEQSVDELKQQLEAVTEGQQEGGEFKLRFEAQEQLDAKLEEQTEWYLEEVDKTKEKIKRGQEYTFDQDLDQYNEFELLKMVKSLERERNNLYSYLRGKSWVLDNKSKTIRKTAGVRSLPRLDQDSIDHYSSTTLFRKARSRSRGRSSIRTMSLDTRKEPPEEQGEMAPLSPVLRAKSEEGQSVRSSSGVFDESYEANNEASTTASVELGSDRQ</sequence>
<accession>A0AAE1GK78</accession>
<dbReference type="Proteomes" id="UP001286313">
    <property type="component" value="Unassembled WGS sequence"/>
</dbReference>
<organism evidence="2 3">
    <name type="scientific">Petrolisthes cinctipes</name>
    <name type="common">Flat porcelain crab</name>
    <dbReference type="NCBI Taxonomy" id="88211"/>
    <lineage>
        <taxon>Eukaryota</taxon>
        <taxon>Metazoa</taxon>
        <taxon>Ecdysozoa</taxon>
        <taxon>Arthropoda</taxon>
        <taxon>Crustacea</taxon>
        <taxon>Multicrustacea</taxon>
        <taxon>Malacostraca</taxon>
        <taxon>Eumalacostraca</taxon>
        <taxon>Eucarida</taxon>
        <taxon>Decapoda</taxon>
        <taxon>Pleocyemata</taxon>
        <taxon>Anomura</taxon>
        <taxon>Galatheoidea</taxon>
        <taxon>Porcellanidae</taxon>
        <taxon>Petrolisthes</taxon>
    </lineage>
</organism>
<name>A0AAE1GK78_PETCI</name>